<organism evidence="2 3">
    <name type="scientific">Aldrovandia affinis</name>
    <dbReference type="NCBI Taxonomy" id="143900"/>
    <lineage>
        <taxon>Eukaryota</taxon>
        <taxon>Metazoa</taxon>
        <taxon>Chordata</taxon>
        <taxon>Craniata</taxon>
        <taxon>Vertebrata</taxon>
        <taxon>Euteleostomi</taxon>
        <taxon>Actinopterygii</taxon>
        <taxon>Neopterygii</taxon>
        <taxon>Teleostei</taxon>
        <taxon>Notacanthiformes</taxon>
        <taxon>Halosauridae</taxon>
        <taxon>Aldrovandia</taxon>
    </lineage>
</organism>
<keyword evidence="3" id="KW-1185">Reference proteome</keyword>
<name>A0AAD7RHR1_9TELE</name>
<dbReference type="EMBL" id="JAINUG010000274">
    <property type="protein sequence ID" value="KAJ8384290.1"/>
    <property type="molecule type" value="Genomic_DNA"/>
</dbReference>
<evidence type="ECO:0000256" key="1">
    <source>
        <dbReference type="SAM" id="MobiDB-lite"/>
    </source>
</evidence>
<sequence>MGTHRCSPALKTAGNSATTCLNFQLRVHPQRPRPLLSKVSPPTLPVRSPSITLLHPSTLGAPTPTTSSPTACSSSDHSRKTQLVLRFQMNHLVNRNH</sequence>
<dbReference type="AlphaFoldDB" id="A0AAD7RHR1"/>
<evidence type="ECO:0000313" key="2">
    <source>
        <dbReference type="EMBL" id="KAJ8384290.1"/>
    </source>
</evidence>
<gene>
    <name evidence="2" type="ORF">AAFF_G00206470</name>
</gene>
<accession>A0AAD7RHR1</accession>
<proteinExistence type="predicted"/>
<feature type="compositionally biased region" description="Low complexity" evidence="1">
    <location>
        <begin position="56"/>
        <end position="75"/>
    </location>
</feature>
<evidence type="ECO:0000313" key="3">
    <source>
        <dbReference type="Proteomes" id="UP001221898"/>
    </source>
</evidence>
<reference evidence="2" key="1">
    <citation type="journal article" date="2023" name="Science">
        <title>Genome structures resolve the early diversification of teleost fishes.</title>
        <authorList>
            <person name="Parey E."/>
            <person name="Louis A."/>
            <person name="Montfort J."/>
            <person name="Bouchez O."/>
            <person name="Roques C."/>
            <person name="Iampietro C."/>
            <person name="Lluch J."/>
            <person name="Castinel A."/>
            <person name="Donnadieu C."/>
            <person name="Desvignes T."/>
            <person name="Floi Bucao C."/>
            <person name="Jouanno E."/>
            <person name="Wen M."/>
            <person name="Mejri S."/>
            <person name="Dirks R."/>
            <person name="Jansen H."/>
            <person name="Henkel C."/>
            <person name="Chen W.J."/>
            <person name="Zahm M."/>
            <person name="Cabau C."/>
            <person name="Klopp C."/>
            <person name="Thompson A.W."/>
            <person name="Robinson-Rechavi M."/>
            <person name="Braasch I."/>
            <person name="Lecointre G."/>
            <person name="Bobe J."/>
            <person name="Postlethwait J.H."/>
            <person name="Berthelot C."/>
            <person name="Roest Crollius H."/>
            <person name="Guiguen Y."/>
        </authorList>
    </citation>
    <scope>NUCLEOTIDE SEQUENCE</scope>
    <source>
        <strain evidence="2">NC1722</strain>
    </source>
</reference>
<feature type="region of interest" description="Disordered" evidence="1">
    <location>
        <begin position="32"/>
        <end position="79"/>
    </location>
</feature>
<protein>
    <submittedName>
        <fullName evidence="2">Uncharacterized protein</fullName>
    </submittedName>
</protein>
<comment type="caution">
    <text evidence="2">The sequence shown here is derived from an EMBL/GenBank/DDBJ whole genome shotgun (WGS) entry which is preliminary data.</text>
</comment>
<dbReference type="Proteomes" id="UP001221898">
    <property type="component" value="Unassembled WGS sequence"/>
</dbReference>